<accession>A0AAW2Z4N0</accession>
<dbReference type="PANTHER" id="PTHR36427">
    <property type="entry name" value="54S RIBOSOMAL PROTEIN L1, MITOCHONDRIAL"/>
    <property type="match status" value="1"/>
</dbReference>
<keyword evidence="3 4" id="KW-0687">Ribonucleoprotein</keyword>
<dbReference type="PIRSF" id="PIRSF002155">
    <property type="entry name" value="Ribosomal_L1"/>
    <property type="match status" value="1"/>
</dbReference>
<evidence type="ECO:0000256" key="1">
    <source>
        <dbReference type="ARBA" id="ARBA00010531"/>
    </source>
</evidence>
<dbReference type="AlphaFoldDB" id="A0AAW2Z4N0"/>
<dbReference type="PROSITE" id="PS01199">
    <property type="entry name" value="RIBOSOMAL_L1"/>
    <property type="match status" value="1"/>
</dbReference>
<dbReference type="Proteomes" id="UP001431209">
    <property type="component" value="Unassembled WGS sequence"/>
</dbReference>
<evidence type="ECO:0000313" key="6">
    <source>
        <dbReference type="Proteomes" id="UP001431209"/>
    </source>
</evidence>
<dbReference type="GO" id="GO:0003723">
    <property type="term" value="F:RNA binding"/>
    <property type="evidence" value="ECO:0007669"/>
    <property type="project" value="InterPro"/>
</dbReference>
<dbReference type="Gene3D" id="3.30.190.20">
    <property type="match status" value="1"/>
</dbReference>
<keyword evidence="6" id="KW-1185">Reference proteome</keyword>
<comment type="caution">
    <text evidence="5">The sequence shown here is derived from an EMBL/GenBank/DDBJ whole genome shotgun (WGS) entry which is preliminary data.</text>
</comment>
<dbReference type="FunFam" id="3.40.50.790:FF:000005">
    <property type="entry name" value="50S ribosomal protein L1"/>
    <property type="match status" value="1"/>
</dbReference>
<keyword evidence="2 4" id="KW-0689">Ribosomal protein</keyword>
<protein>
    <recommendedName>
        <fullName evidence="4">Ribosomal protein</fullName>
    </recommendedName>
</protein>
<comment type="similarity">
    <text evidence="1 4">Belongs to the universal ribosomal protein uL1 family.</text>
</comment>
<dbReference type="GO" id="GO:0003735">
    <property type="term" value="F:structural constituent of ribosome"/>
    <property type="evidence" value="ECO:0007669"/>
    <property type="project" value="InterPro"/>
</dbReference>
<evidence type="ECO:0000256" key="2">
    <source>
        <dbReference type="ARBA" id="ARBA00022980"/>
    </source>
</evidence>
<evidence type="ECO:0000313" key="5">
    <source>
        <dbReference type="EMBL" id="KAL0484198.1"/>
    </source>
</evidence>
<evidence type="ECO:0000256" key="4">
    <source>
        <dbReference type="RuleBase" id="RU000659"/>
    </source>
</evidence>
<dbReference type="EMBL" id="JAOPGA020001028">
    <property type="protein sequence ID" value="KAL0484198.1"/>
    <property type="molecule type" value="Genomic_DNA"/>
</dbReference>
<dbReference type="InterPro" id="IPR002143">
    <property type="entry name" value="Ribosomal_uL1"/>
</dbReference>
<dbReference type="GO" id="GO:0006412">
    <property type="term" value="P:translation"/>
    <property type="evidence" value="ECO:0007669"/>
    <property type="project" value="InterPro"/>
</dbReference>
<dbReference type="PANTHER" id="PTHR36427:SF3">
    <property type="entry name" value="LARGE RIBOSOMAL SUBUNIT PROTEIN UL1M"/>
    <property type="match status" value="1"/>
</dbReference>
<dbReference type="InterPro" id="IPR023674">
    <property type="entry name" value="Ribosomal_uL1-like"/>
</dbReference>
<name>A0AAW2Z4N0_9EUKA</name>
<sequence>MTKLSGDELRSAIDKILKEKENRNFQQTVDLQIKLKNYDPAKDKRFSGTVKLPNETKSNFKVCVLGNHSHCEKAKALGLAFKTVDDLKNMNKDKKLVRKLANSFHAFLASEDLIVKIPRILGPGLSKAGKFPISLGANEDIPKKVDELRKTIKFQLKKEINLALGIGHLNLTEDQLVGNITMALNFLVSLLKKHWQNVGSVTIKATMGKPHNIYP</sequence>
<dbReference type="InterPro" id="IPR023673">
    <property type="entry name" value="Ribosomal_uL1_CS"/>
</dbReference>
<dbReference type="Pfam" id="PF00687">
    <property type="entry name" value="Ribosomal_L1"/>
    <property type="match status" value="1"/>
</dbReference>
<gene>
    <name evidence="5" type="ORF">AKO1_004737</name>
</gene>
<dbReference type="CDD" id="cd00403">
    <property type="entry name" value="Ribosomal_L1"/>
    <property type="match status" value="1"/>
</dbReference>
<proteinExistence type="inferred from homology"/>
<dbReference type="InterPro" id="IPR028364">
    <property type="entry name" value="Ribosomal_uL1/biogenesis"/>
</dbReference>
<dbReference type="Gene3D" id="3.40.50.790">
    <property type="match status" value="1"/>
</dbReference>
<reference evidence="5 6" key="1">
    <citation type="submission" date="2024-03" db="EMBL/GenBank/DDBJ databases">
        <title>The Acrasis kona genome and developmental transcriptomes reveal deep origins of eukaryotic multicellular pathways.</title>
        <authorList>
            <person name="Sheikh S."/>
            <person name="Fu C.-J."/>
            <person name="Brown M.W."/>
            <person name="Baldauf S.L."/>
        </authorList>
    </citation>
    <scope>NUCLEOTIDE SEQUENCE [LARGE SCALE GENOMIC DNA]</scope>
    <source>
        <strain evidence="5 6">ATCC MYA-3509</strain>
    </source>
</reference>
<organism evidence="5 6">
    <name type="scientific">Acrasis kona</name>
    <dbReference type="NCBI Taxonomy" id="1008807"/>
    <lineage>
        <taxon>Eukaryota</taxon>
        <taxon>Discoba</taxon>
        <taxon>Heterolobosea</taxon>
        <taxon>Tetramitia</taxon>
        <taxon>Eutetramitia</taxon>
        <taxon>Acrasidae</taxon>
        <taxon>Acrasis</taxon>
    </lineage>
</organism>
<evidence type="ECO:0000256" key="3">
    <source>
        <dbReference type="ARBA" id="ARBA00023274"/>
    </source>
</evidence>
<dbReference type="GO" id="GO:0015934">
    <property type="term" value="C:large ribosomal subunit"/>
    <property type="evidence" value="ECO:0007669"/>
    <property type="project" value="InterPro"/>
</dbReference>
<dbReference type="InterPro" id="IPR016095">
    <property type="entry name" value="Ribosomal_uL1_3-a/b-sand"/>
</dbReference>
<dbReference type="SUPFAM" id="SSF56808">
    <property type="entry name" value="Ribosomal protein L1"/>
    <property type="match status" value="1"/>
</dbReference>